<sequence length="110" mass="12207">MSNQTPRTRSWIAKEVDLSAYGSIPFVMVSAEVEVGPDNAEPYLCQICTTDFGPQTLVLTLRGAAHHLDGQAPAIRHVHFKKIEKYAKYDKVMIVWNGEPLQTLPVARAA</sequence>
<reference evidence="1" key="2">
    <citation type="submission" date="2021-08" db="EMBL/GenBank/DDBJ databases">
        <authorList>
            <person name="Tani A."/>
            <person name="Ola A."/>
            <person name="Ogura Y."/>
            <person name="Katsura K."/>
            <person name="Hayashi T."/>
        </authorList>
    </citation>
    <scope>NUCLEOTIDE SEQUENCE</scope>
    <source>
        <strain evidence="1">DSM 17168</strain>
    </source>
</reference>
<dbReference type="Proteomes" id="UP001055153">
    <property type="component" value="Unassembled WGS sequence"/>
</dbReference>
<proteinExistence type="predicted"/>
<keyword evidence="2" id="KW-1185">Reference proteome</keyword>
<name>A0ABQ4S9S2_9HYPH</name>
<evidence type="ECO:0000313" key="2">
    <source>
        <dbReference type="Proteomes" id="UP001055153"/>
    </source>
</evidence>
<dbReference type="RefSeq" id="WP_238234820.1">
    <property type="nucleotide sequence ID" value="NZ_BPQQ01000019.1"/>
</dbReference>
<protein>
    <submittedName>
        <fullName evidence="1">Uncharacterized protein</fullName>
    </submittedName>
</protein>
<dbReference type="EMBL" id="BPQQ01000019">
    <property type="protein sequence ID" value="GJD99935.1"/>
    <property type="molecule type" value="Genomic_DNA"/>
</dbReference>
<reference evidence="1" key="1">
    <citation type="journal article" date="2021" name="Front. Microbiol.">
        <title>Comprehensive Comparative Genomics and Phenotyping of Methylobacterium Species.</title>
        <authorList>
            <person name="Alessa O."/>
            <person name="Ogura Y."/>
            <person name="Fujitani Y."/>
            <person name="Takami H."/>
            <person name="Hayashi T."/>
            <person name="Sahin N."/>
            <person name="Tani A."/>
        </authorList>
    </citation>
    <scope>NUCLEOTIDE SEQUENCE</scope>
    <source>
        <strain evidence="1">DSM 17168</strain>
    </source>
</reference>
<organism evidence="1 2">
    <name type="scientific">Methylobacterium isbiliense</name>
    <dbReference type="NCBI Taxonomy" id="315478"/>
    <lineage>
        <taxon>Bacteria</taxon>
        <taxon>Pseudomonadati</taxon>
        <taxon>Pseudomonadota</taxon>
        <taxon>Alphaproteobacteria</taxon>
        <taxon>Hyphomicrobiales</taxon>
        <taxon>Methylobacteriaceae</taxon>
        <taxon>Methylobacterium</taxon>
    </lineage>
</organism>
<gene>
    <name evidence="1" type="ORF">GMJLKIPL_1853</name>
</gene>
<evidence type="ECO:0000313" key="1">
    <source>
        <dbReference type="EMBL" id="GJD99935.1"/>
    </source>
</evidence>
<comment type="caution">
    <text evidence="1">The sequence shown here is derived from an EMBL/GenBank/DDBJ whole genome shotgun (WGS) entry which is preliminary data.</text>
</comment>
<accession>A0ABQ4S9S2</accession>